<dbReference type="AlphaFoldDB" id="A0AAE0FD69"/>
<comment type="caution">
    <text evidence="2">The sequence shown here is derived from an EMBL/GenBank/DDBJ whole genome shotgun (WGS) entry which is preliminary data.</text>
</comment>
<reference evidence="2 3" key="1">
    <citation type="journal article" date="2015" name="Genome Biol. Evol.">
        <title>Comparative Genomics of a Bacterivorous Green Alga Reveals Evolutionary Causalities and Consequences of Phago-Mixotrophic Mode of Nutrition.</title>
        <authorList>
            <person name="Burns J.A."/>
            <person name="Paasch A."/>
            <person name="Narechania A."/>
            <person name="Kim E."/>
        </authorList>
    </citation>
    <scope>NUCLEOTIDE SEQUENCE [LARGE SCALE GENOMIC DNA]</scope>
    <source>
        <strain evidence="2 3">PLY_AMNH</strain>
    </source>
</reference>
<name>A0AAE0FD69_9CHLO</name>
<evidence type="ECO:0000256" key="1">
    <source>
        <dbReference type="SAM" id="MobiDB-lite"/>
    </source>
</evidence>
<dbReference type="EMBL" id="LGRX02020383">
    <property type="protein sequence ID" value="KAK3257561.1"/>
    <property type="molecule type" value="Genomic_DNA"/>
</dbReference>
<feature type="region of interest" description="Disordered" evidence="1">
    <location>
        <begin position="117"/>
        <end position="152"/>
    </location>
</feature>
<evidence type="ECO:0000313" key="2">
    <source>
        <dbReference type="EMBL" id="KAK3257561.1"/>
    </source>
</evidence>
<feature type="compositionally biased region" description="Acidic residues" evidence="1">
    <location>
        <begin position="118"/>
        <end position="142"/>
    </location>
</feature>
<accession>A0AAE0FD69</accession>
<proteinExistence type="predicted"/>
<dbReference type="Proteomes" id="UP001190700">
    <property type="component" value="Unassembled WGS sequence"/>
</dbReference>
<gene>
    <name evidence="2" type="ORF">CYMTET_33357</name>
</gene>
<evidence type="ECO:0000313" key="3">
    <source>
        <dbReference type="Proteomes" id="UP001190700"/>
    </source>
</evidence>
<feature type="region of interest" description="Disordered" evidence="1">
    <location>
        <begin position="522"/>
        <end position="557"/>
    </location>
</feature>
<keyword evidence="3" id="KW-1185">Reference proteome</keyword>
<sequence>MAQGKADVACDTAAQRGPAACLGRVAAGGSSAIMELTTKRPKRKVERLASLRELPIEELVPIEALIEELDGDEFEYDVEEIPSVPPSRLPSLGSQPMEAPQVNSEMEALAEAKRFLTVDDDDDDDAEGDGVVDEEDLPEPDDAFAAGPQTQHDDEIDIDQFLNYLDDDVDDGLNVVRLVSLRAKYPLQLGGNTFNCGEDVLRFFVEGVQQRLAEQRSPHFFKIVKTWREKANNSRWTRIRCNTSPIPLSDPAEITWQPEEGAGEWGFMTSLLREAMNSMPVTPRLCPDLEEHKTVATSPSQAARRRWVESYQKVKWGICISRKRTKNHRYKAMGHRMAAFVRLLLSHIKVDACFQNLSIELFHDFRRKSEKTAAQYWDDDSLAPKRNETQAVGPLAVKPRYSRNTFNNISKITRLLFQTAKYQPGSLGETLERKLLKEGETTLPQLELSEAVERLADSLVSSMPPVYSKKQNVAMEKGEYTVLKEFICKSVLVHNLDDIQSNVEARSPQAFASELKTEFSKMKKDNADQAGTQADGLPGAPGPRNTSNGNESRVAETVRTENAKTLFSPNPHTGIILDARKLGSIGPWIVEGGVAGASGV</sequence>
<protein>
    <submittedName>
        <fullName evidence="2">Uncharacterized protein</fullName>
    </submittedName>
</protein>
<organism evidence="2 3">
    <name type="scientific">Cymbomonas tetramitiformis</name>
    <dbReference type="NCBI Taxonomy" id="36881"/>
    <lineage>
        <taxon>Eukaryota</taxon>
        <taxon>Viridiplantae</taxon>
        <taxon>Chlorophyta</taxon>
        <taxon>Pyramimonadophyceae</taxon>
        <taxon>Pyramimonadales</taxon>
        <taxon>Pyramimonadaceae</taxon>
        <taxon>Cymbomonas</taxon>
    </lineage>
</organism>